<evidence type="ECO:0000256" key="1">
    <source>
        <dbReference type="SAM" id="MobiDB-lite"/>
    </source>
</evidence>
<dbReference type="Proteomes" id="UP001054837">
    <property type="component" value="Unassembled WGS sequence"/>
</dbReference>
<dbReference type="EMBL" id="BPLQ01007044">
    <property type="protein sequence ID" value="GIY27333.1"/>
    <property type="molecule type" value="Genomic_DNA"/>
</dbReference>
<protein>
    <submittedName>
        <fullName evidence="2">Uncharacterized protein</fullName>
    </submittedName>
</protein>
<dbReference type="AlphaFoldDB" id="A0AAV4S5L4"/>
<name>A0AAV4S5L4_9ARAC</name>
<organism evidence="2 3">
    <name type="scientific">Caerostris darwini</name>
    <dbReference type="NCBI Taxonomy" id="1538125"/>
    <lineage>
        <taxon>Eukaryota</taxon>
        <taxon>Metazoa</taxon>
        <taxon>Ecdysozoa</taxon>
        <taxon>Arthropoda</taxon>
        <taxon>Chelicerata</taxon>
        <taxon>Arachnida</taxon>
        <taxon>Araneae</taxon>
        <taxon>Araneomorphae</taxon>
        <taxon>Entelegynae</taxon>
        <taxon>Araneoidea</taxon>
        <taxon>Araneidae</taxon>
        <taxon>Caerostris</taxon>
    </lineage>
</organism>
<gene>
    <name evidence="2" type="ORF">CDAR_391931</name>
</gene>
<proteinExistence type="predicted"/>
<feature type="region of interest" description="Disordered" evidence="1">
    <location>
        <begin position="148"/>
        <end position="205"/>
    </location>
</feature>
<evidence type="ECO:0000313" key="3">
    <source>
        <dbReference type="Proteomes" id="UP001054837"/>
    </source>
</evidence>
<evidence type="ECO:0000313" key="2">
    <source>
        <dbReference type="EMBL" id="GIY27333.1"/>
    </source>
</evidence>
<accession>A0AAV4S5L4</accession>
<comment type="caution">
    <text evidence="2">The sequence shown here is derived from an EMBL/GenBank/DDBJ whole genome shotgun (WGS) entry which is preliminary data.</text>
</comment>
<feature type="compositionally biased region" description="Basic and acidic residues" evidence="1">
    <location>
        <begin position="156"/>
        <end position="166"/>
    </location>
</feature>
<feature type="compositionally biased region" description="Basic and acidic residues" evidence="1">
    <location>
        <begin position="174"/>
        <end position="193"/>
    </location>
</feature>
<reference evidence="2 3" key="1">
    <citation type="submission" date="2021-06" db="EMBL/GenBank/DDBJ databases">
        <title>Caerostris darwini draft genome.</title>
        <authorList>
            <person name="Kono N."/>
            <person name="Arakawa K."/>
        </authorList>
    </citation>
    <scope>NUCLEOTIDE SEQUENCE [LARGE SCALE GENOMIC DNA]</scope>
</reference>
<sequence>MDFRQIYRKALDYCKEAWSDLSEVKKTTVRFLNRDNSLARLFEAWYQAHLIIRKSLTSVERLHDYAVPSCLGEEPFHCVDDKMNGSIRMLCLWINLNLFHRLSIRAIHWLNHILMCMESIITGQEPCGVRLCYKSKLLRAESHSSATAAGAPEFHSPLKMEEKTETEIVPSTQDESKETKVDGAKQSEEKVDSSEDGASGYCIVW</sequence>
<keyword evidence="3" id="KW-1185">Reference proteome</keyword>